<organism evidence="1 2">
    <name type="scientific">Mycetohabitans endofungorum</name>
    <dbReference type="NCBI Taxonomy" id="417203"/>
    <lineage>
        <taxon>Bacteria</taxon>
        <taxon>Pseudomonadati</taxon>
        <taxon>Pseudomonadota</taxon>
        <taxon>Betaproteobacteria</taxon>
        <taxon>Burkholderiales</taxon>
        <taxon>Burkholderiaceae</taxon>
        <taxon>Mycetohabitans</taxon>
    </lineage>
</organism>
<evidence type="ECO:0000313" key="1">
    <source>
        <dbReference type="EMBL" id="PPB82997.1"/>
    </source>
</evidence>
<dbReference type="EMBL" id="PRDW01000011">
    <property type="protein sequence ID" value="PPB82997.1"/>
    <property type="molecule type" value="Genomic_DNA"/>
</dbReference>
<protein>
    <submittedName>
        <fullName evidence="1">Uncharacterized protein DUF2844</fullName>
    </submittedName>
</protein>
<proteinExistence type="predicted"/>
<dbReference type="Proteomes" id="UP000243096">
    <property type="component" value="Unassembled WGS sequence"/>
</dbReference>
<keyword evidence="2" id="KW-1185">Reference proteome</keyword>
<name>A0A2P5K8E8_9BURK</name>
<evidence type="ECO:0000313" key="2">
    <source>
        <dbReference type="Proteomes" id="UP000243096"/>
    </source>
</evidence>
<gene>
    <name evidence="1" type="ORF">B0O95_11157</name>
</gene>
<dbReference type="AlphaFoldDB" id="A0A2P5K8E8"/>
<comment type="caution">
    <text evidence="1">The sequence shown here is derived from an EMBL/GenBank/DDBJ whole genome shotgun (WGS) entry which is preliminary data.</text>
</comment>
<dbReference type="Pfam" id="PF11005">
    <property type="entry name" value="DUF2844"/>
    <property type="match status" value="1"/>
</dbReference>
<sequence length="90" mass="10019">MVREYIADGTVFGIAWPGPQMPEMRTLLGTYFPQYVSDIQAQRREQGGHGPVWMRSGELVVHSGRHMGDFSGQAFLPRALPAGMTEADIR</sequence>
<dbReference type="InterPro" id="IPR021267">
    <property type="entry name" value="DUF2844"/>
</dbReference>
<accession>A0A2P5K8E8</accession>
<reference evidence="1 2" key="1">
    <citation type="submission" date="2018-01" db="EMBL/GenBank/DDBJ databases">
        <title>Genomic Encyclopedia of Type Strains, Phase III (KMG-III): the genomes of soil and plant-associated and newly described type strains.</title>
        <authorList>
            <person name="Whitman W."/>
        </authorList>
    </citation>
    <scope>NUCLEOTIDE SEQUENCE [LARGE SCALE GENOMIC DNA]</scope>
    <source>
        <strain evidence="1 2">HKI456</strain>
    </source>
</reference>